<accession>L2G1A3</accession>
<dbReference type="PANTHER" id="PTHR43520:SF32">
    <property type="entry name" value="COPPER RESISTANCE P-TYPE ATPASE (EUROFUNG)"/>
    <property type="match status" value="1"/>
</dbReference>
<dbReference type="PROSITE" id="PS50846">
    <property type="entry name" value="HMA_2"/>
    <property type="match status" value="2"/>
</dbReference>
<dbReference type="NCBIfam" id="TIGR01494">
    <property type="entry name" value="ATPase_P-type"/>
    <property type="match status" value="2"/>
</dbReference>
<feature type="transmembrane region" description="Helical" evidence="15">
    <location>
        <begin position="779"/>
        <end position="807"/>
    </location>
</feature>
<evidence type="ECO:0000256" key="11">
    <source>
        <dbReference type="ARBA" id="ARBA00022989"/>
    </source>
</evidence>
<dbReference type="GO" id="GO:0005507">
    <property type="term" value="F:copper ion binding"/>
    <property type="evidence" value="ECO:0007669"/>
    <property type="project" value="InterPro"/>
</dbReference>
<dbReference type="GO" id="GO:0016887">
    <property type="term" value="F:ATP hydrolysis activity"/>
    <property type="evidence" value="ECO:0007669"/>
    <property type="project" value="InterPro"/>
</dbReference>
<feature type="transmembrane region" description="Helical" evidence="15">
    <location>
        <begin position="737"/>
        <end position="759"/>
    </location>
</feature>
<keyword evidence="4 15" id="KW-0812">Transmembrane</keyword>
<evidence type="ECO:0000256" key="4">
    <source>
        <dbReference type="ARBA" id="ARBA00022692"/>
    </source>
</evidence>
<feature type="transmembrane region" description="Helical" evidence="15">
    <location>
        <begin position="1170"/>
        <end position="1190"/>
    </location>
</feature>
<dbReference type="InterPro" id="IPR023214">
    <property type="entry name" value="HAD_sf"/>
</dbReference>
<dbReference type="InterPro" id="IPR008250">
    <property type="entry name" value="ATPase_P-typ_transduc_dom_A_sf"/>
</dbReference>
<dbReference type="InterPro" id="IPR023298">
    <property type="entry name" value="ATPase_P-typ_TM_dom_sf"/>
</dbReference>
<dbReference type="InterPro" id="IPR001757">
    <property type="entry name" value="P_typ_ATPase"/>
</dbReference>
<dbReference type="InterPro" id="IPR023299">
    <property type="entry name" value="ATPase_P-typ_cyto_dom_N"/>
</dbReference>
<evidence type="ECO:0000256" key="5">
    <source>
        <dbReference type="ARBA" id="ARBA00022723"/>
    </source>
</evidence>
<keyword evidence="13" id="KW-0406">Ion transport</keyword>
<feature type="transmembrane region" description="Helical" evidence="15">
    <location>
        <begin position="545"/>
        <end position="567"/>
    </location>
</feature>
<keyword evidence="12" id="KW-0186">Copper</keyword>
<dbReference type="PRINTS" id="PR00119">
    <property type="entry name" value="CATATPASE"/>
</dbReference>
<dbReference type="GO" id="GO:0005524">
    <property type="term" value="F:ATP binding"/>
    <property type="evidence" value="ECO:0007669"/>
    <property type="project" value="UniProtKB-UniRule"/>
</dbReference>
<evidence type="ECO:0000256" key="8">
    <source>
        <dbReference type="ARBA" id="ARBA00022840"/>
    </source>
</evidence>
<feature type="transmembrane region" description="Helical" evidence="15">
    <location>
        <begin position="1137"/>
        <end position="1158"/>
    </location>
</feature>
<dbReference type="InterPro" id="IPR044492">
    <property type="entry name" value="P_typ_ATPase_HD_dom"/>
</dbReference>
<keyword evidence="8 15" id="KW-0067">ATP-binding</keyword>
<dbReference type="SUPFAM" id="SSF56784">
    <property type="entry name" value="HAD-like"/>
    <property type="match status" value="1"/>
</dbReference>
<dbReference type="Gene3D" id="3.40.1110.10">
    <property type="entry name" value="Calcium-transporting ATPase, cytoplasmic domain N"/>
    <property type="match status" value="1"/>
</dbReference>
<dbReference type="SUPFAM" id="SSF81653">
    <property type="entry name" value="Calcium ATPase, transduction domain A"/>
    <property type="match status" value="1"/>
</dbReference>
<keyword evidence="3" id="KW-0813">Transport</keyword>
<dbReference type="PROSITE" id="PS01047">
    <property type="entry name" value="HMA_1"/>
    <property type="match status" value="2"/>
</dbReference>
<evidence type="ECO:0000256" key="1">
    <source>
        <dbReference type="ARBA" id="ARBA00004127"/>
    </source>
</evidence>
<evidence type="ECO:0000256" key="15">
    <source>
        <dbReference type="RuleBase" id="RU362081"/>
    </source>
</evidence>
<comment type="similarity">
    <text evidence="2 15">Belongs to the cation transport ATPase (P-type) (TC 3.A.3) family. Type IB subfamily.</text>
</comment>
<keyword evidence="9" id="KW-0460">Magnesium</keyword>
<evidence type="ECO:0000256" key="3">
    <source>
        <dbReference type="ARBA" id="ARBA00022448"/>
    </source>
</evidence>
<feature type="domain" description="HMA" evidence="16">
    <location>
        <begin position="192"/>
        <end position="257"/>
    </location>
</feature>
<dbReference type="SUPFAM" id="SSF81660">
    <property type="entry name" value="Metal cation-transporting ATPase, ATP-binding domain N"/>
    <property type="match status" value="1"/>
</dbReference>
<evidence type="ECO:0000256" key="14">
    <source>
        <dbReference type="ARBA" id="ARBA00023136"/>
    </source>
</evidence>
<evidence type="ECO:0000313" key="17">
    <source>
        <dbReference type="EMBL" id="ELA32347.1"/>
    </source>
</evidence>
<feature type="transmembrane region" description="Helical" evidence="15">
    <location>
        <begin position="449"/>
        <end position="474"/>
    </location>
</feature>
<feature type="transmembrane region" description="Helical" evidence="15">
    <location>
        <begin position="579"/>
        <end position="597"/>
    </location>
</feature>
<dbReference type="SUPFAM" id="SSF81665">
    <property type="entry name" value="Calcium ATPase, transmembrane domain M"/>
    <property type="match status" value="1"/>
</dbReference>
<dbReference type="NCBIfam" id="TIGR01525">
    <property type="entry name" value="ATPase-IB_hvy"/>
    <property type="match status" value="1"/>
</dbReference>
<dbReference type="EMBL" id="KB020710">
    <property type="protein sequence ID" value="ELA32347.1"/>
    <property type="molecule type" value="Genomic_DNA"/>
</dbReference>
<gene>
    <name evidence="17" type="ORF">CGGC5_7583</name>
</gene>
<evidence type="ECO:0000256" key="12">
    <source>
        <dbReference type="ARBA" id="ARBA00023008"/>
    </source>
</evidence>
<evidence type="ECO:0000256" key="9">
    <source>
        <dbReference type="ARBA" id="ARBA00022842"/>
    </source>
</evidence>
<evidence type="ECO:0000259" key="16">
    <source>
        <dbReference type="PROSITE" id="PS50846"/>
    </source>
</evidence>
<dbReference type="GO" id="GO:0043682">
    <property type="term" value="F:P-type divalent copper transporter activity"/>
    <property type="evidence" value="ECO:0007669"/>
    <property type="project" value="TreeGrafter"/>
</dbReference>
<dbReference type="HOGENOM" id="CLU_001771_0_2_1"/>
<evidence type="ECO:0000256" key="2">
    <source>
        <dbReference type="ARBA" id="ARBA00006024"/>
    </source>
</evidence>
<dbReference type="InterPro" id="IPR006122">
    <property type="entry name" value="HMA_Cu_ion-bd"/>
</dbReference>
<dbReference type="InterPro" id="IPR027256">
    <property type="entry name" value="P-typ_ATPase_IB"/>
</dbReference>
<dbReference type="InterPro" id="IPR036412">
    <property type="entry name" value="HAD-like_sf"/>
</dbReference>
<proteinExistence type="inferred from homology"/>
<organism evidence="17">
    <name type="scientific">Colletotrichum fructicola (strain Nara gc5)</name>
    <name type="common">Anthracnose fungus</name>
    <name type="synonym">Colletotrichum gloeosporioides (strain Nara gc5)</name>
    <dbReference type="NCBI Taxonomy" id="1213859"/>
    <lineage>
        <taxon>Eukaryota</taxon>
        <taxon>Fungi</taxon>
        <taxon>Dikarya</taxon>
        <taxon>Ascomycota</taxon>
        <taxon>Pezizomycotina</taxon>
        <taxon>Sordariomycetes</taxon>
        <taxon>Hypocreomycetidae</taxon>
        <taxon>Glomerellales</taxon>
        <taxon>Glomerellaceae</taxon>
        <taxon>Colletotrichum</taxon>
        <taxon>Colletotrichum gloeosporioides species complex</taxon>
    </lineage>
</organism>
<dbReference type="CDD" id="cd00371">
    <property type="entry name" value="HMA"/>
    <property type="match status" value="3"/>
</dbReference>
<dbReference type="SFLD" id="SFLDS00003">
    <property type="entry name" value="Haloacid_Dehalogenase"/>
    <property type="match status" value="1"/>
</dbReference>
<dbReference type="Pfam" id="PF00702">
    <property type="entry name" value="Hydrolase"/>
    <property type="match status" value="1"/>
</dbReference>
<dbReference type="SFLD" id="SFLDG00002">
    <property type="entry name" value="C1.7:_P-type_atpase_like"/>
    <property type="match status" value="1"/>
</dbReference>
<dbReference type="Pfam" id="PF00403">
    <property type="entry name" value="HMA"/>
    <property type="match status" value="2"/>
</dbReference>
<evidence type="ECO:0000256" key="7">
    <source>
        <dbReference type="ARBA" id="ARBA00022741"/>
    </source>
</evidence>
<dbReference type="SFLD" id="SFLDF00027">
    <property type="entry name" value="p-type_atpase"/>
    <property type="match status" value="1"/>
</dbReference>
<dbReference type="STRING" id="1213859.L2G1A3"/>
<dbReference type="SUPFAM" id="SSF55008">
    <property type="entry name" value="HMA, heavy metal-associated domain"/>
    <property type="match status" value="3"/>
</dbReference>
<dbReference type="InterPro" id="IPR036163">
    <property type="entry name" value="HMA_dom_sf"/>
</dbReference>
<dbReference type="Pfam" id="PF00122">
    <property type="entry name" value="E1-E2_ATPase"/>
    <property type="match status" value="1"/>
</dbReference>
<name>L2G1A3_COLFN</name>
<dbReference type="InterPro" id="IPR018303">
    <property type="entry name" value="ATPase_P-typ_P_site"/>
</dbReference>
<keyword evidence="14 15" id="KW-0472">Membrane</keyword>
<dbReference type="Gene3D" id="3.30.70.100">
    <property type="match status" value="3"/>
</dbReference>
<protein>
    <submittedName>
        <fullName evidence="17">Copper resistance-associated p-type atpase</fullName>
    </submittedName>
</protein>
<evidence type="ECO:0000256" key="13">
    <source>
        <dbReference type="ARBA" id="ARBA00023065"/>
    </source>
</evidence>
<dbReference type="InterPro" id="IPR006121">
    <property type="entry name" value="HMA_dom"/>
</dbReference>
<keyword evidence="5 15" id="KW-0479">Metal-binding</keyword>
<dbReference type="FunFam" id="3.30.70.100:FF:000001">
    <property type="entry name" value="ATPase copper transporting beta"/>
    <property type="match status" value="2"/>
</dbReference>
<dbReference type="NCBIfam" id="TIGR00003">
    <property type="entry name" value="copper ion binding protein"/>
    <property type="match status" value="1"/>
</dbReference>
<evidence type="ECO:0000256" key="6">
    <source>
        <dbReference type="ARBA" id="ARBA00022737"/>
    </source>
</evidence>
<feature type="transmembrane region" description="Helical" evidence="15">
    <location>
        <begin position="494"/>
        <end position="513"/>
    </location>
</feature>
<dbReference type="Gene3D" id="3.40.50.1000">
    <property type="entry name" value="HAD superfamily/HAD-like"/>
    <property type="match status" value="1"/>
</dbReference>
<evidence type="ECO:0000256" key="10">
    <source>
        <dbReference type="ARBA" id="ARBA00022967"/>
    </source>
</evidence>
<keyword evidence="10" id="KW-1278">Translocase</keyword>
<dbReference type="InterPro" id="IPR059000">
    <property type="entry name" value="ATPase_P-type_domA"/>
</dbReference>
<dbReference type="GO" id="GO:0055070">
    <property type="term" value="P:copper ion homeostasis"/>
    <property type="evidence" value="ECO:0007669"/>
    <property type="project" value="TreeGrafter"/>
</dbReference>
<comment type="subcellular location">
    <subcellularLocation>
        <location evidence="1">Endomembrane system</location>
        <topology evidence="1">Multi-pass membrane protein</topology>
    </subcellularLocation>
    <subcellularLocation>
        <location evidence="15">Membrane</location>
    </subcellularLocation>
</comment>
<dbReference type="PANTHER" id="PTHR43520">
    <property type="entry name" value="ATP7, ISOFORM B"/>
    <property type="match status" value="1"/>
</dbReference>
<feature type="domain" description="HMA" evidence="16">
    <location>
        <begin position="273"/>
        <end position="338"/>
    </location>
</feature>
<dbReference type="PROSITE" id="PS00154">
    <property type="entry name" value="ATPASE_E1_E2"/>
    <property type="match status" value="1"/>
</dbReference>
<dbReference type="Gene3D" id="2.70.150.10">
    <property type="entry name" value="Calcium-transporting ATPase, cytoplasmic transduction domain A"/>
    <property type="match status" value="1"/>
</dbReference>
<dbReference type="CDD" id="cd02094">
    <property type="entry name" value="P-type_ATPase_Cu-like"/>
    <property type="match status" value="1"/>
</dbReference>
<keyword evidence="11 15" id="KW-1133">Transmembrane helix</keyword>
<keyword evidence="7 15" id="KW-0547">Nucleotide-binding</keyword>
<dbReference type="AlphaFoldDB" id="L2G1A3"/>
<dbReference type="GO" id="GO:0016020">
    <property type="term" value="C:membrane"/>
    <property type="evidence" value="ECO:0007669"/>
    <property type="project" value="UniProtKB-SubCell"/>
</dbReference>
<sequence>MPSGLRIIDTWAWFQTYPLQYNPLTVLNFVLYGFQEDKPFGGSTFLVPNIHCPTCTGFIEPLLRELTPSPKSIITSIINHSVTVEHDKALSAKKVSRVLADAGYEVDSIIIGPQVQEPESGRVPQPPNAVVPVSLLRRLYEALGCIGTQINEDEKQRRHAEHCMQCREEELEGHGEAISGVAIGNDQSLKLHRAIISIDGMTCSSCVGNVTSALEAQTWVQSVNVGLITRAATIEFFDENKTNELVNIIESLGYDPTLERVEEVAESSTDNLWQASLSIMGMTCSSCVGTVTGALEKLPYTESVNVNLVTSSAVVNFHDKSHLNNIVSTIEDLGYEATPNNLIEVTSDQSKDSHRVLSIRVTGMYCAHCPGRVLAAFSPFGDRLSVKEQGTLENPIFTVTYVPQAPDFTVRAILESIMGTDGAFVPTVYHPPTMEERSQQMMHRTRFRLMLRVLLCFVAAIPTLIIGIVYMNLVSPENHGRHYLMQPLNGVSRAEWSLLIMATPVYFFAADVFHRRAIKELYSLWRPGSPVPILRRLYRFGSMDMLVSFATTIAYFSSIAEIVIAATNNHHMEMQSRPSHMDAVVFLTLFLLVGRMIEAYSKAKTGEAVSKLGTLRPKDALLLLDDQNGESQVKTIGVDLLDCGDRVRVVHGGSPPWDGVLIDGFNAEFVESSLTGESKPVEKRLGDYIYSGTVNNGGPITMQITGASGDSLLDQIIKVVRDGQARRAPIERVADSITGYFVPVVTLIAIATWLIWLGLGLAGRLPADYKDVVVGGWPFWSLQFAIAVFVIACPCGIGLAAPTALFVGGGLAAKHGILAKGGGEAFQEASNLDIIVFDKTGTLTEGGEPTLTDHRILAIDDAQKGAWDENIILGCLVELESNSSHPIAKAITTFCGPQRRNSFKSTSITEVPGKGIKGTFTGASFSAPFEIIVGNEALMADHGAFFDEQTLEKLDSWKSQAKSVVLAAGKFVSSDDGVRWNPLAIFAVSDAIRPEAKPVLDALREQGIDVWMLSGDNAKTARAVGAMVGIPEDHIIAGVLPEQKAEKIEYLQKSQIKVESFLGIGNSRYRRPTVAMVGDGINDSPALTVADVGIAIGSGSDVAISAADFVLINSSLATLLTLTSLSRAVFRRVKFNFAWALVYNLVALPIAAGVLYPIKTNGSNTRLDPVWAALAMALSSLSVITSSLLLRLPLPVVGYKTKTIGNL</sequence>
<reference evidence="17" key="1">
    <citation type="submission" date="2012-08" db="EMBL/GenBank/DDBJ databases">
        <title>Genome analysis of Colletotrichum orbiculare and Colletotrichum fructicola.</title>
        <authorList>
            <person name="Gan P.H.P."/>
            <person name="Ikeda K."/>
            <person name="Irieda H."/>
            <person name="Narusaka M."/>
            <person name="O'Connell R.J."/>
            <person name="Narusaka Y."/>
            <person name="Takano Y."/>
            <person name="Kubo Y."/>
            <person name="Shirasu K."/>
        </authorList>
    </citation>
    <scope>NUCLEOTIDE SEQUENCE</scope>
    <source>
        <strain evidence="17">Nara gc5</strain>
    </source>
</reference>
<keyword evidence="6" id="KW-0677">Repeat</keyword>
<dbReference type="InterPro" id="IPR017969">
    <property type="entry name" value="Heavy-metal-associated_CS"/>
</dbReference>